<dbReference type="EMBL" id="BANC01000034">
    <property type="protein sequence ID" value="GAN79957.1"/>
    <property type="molecule type" value="Genomic_DNA"/>
</dbReference>
<gene>
    <name evidence="4" type="ORF">Aam_034_101</name>
</gene>
<protein>
    <submittedName>
        <fullName evidence="4">Secretion system type I outer membrane efflux pump lipoprotein NodT</fullName>
    </submittedName>
</protein>
<dbReference type="SUPFAM" id="SSF56954">
    <property type="entry name" value="Outer membrane efflux proteins (OEP)"/>
    <property type="match status" value="1"/>
</dbReference>
<evidence type="ECO:0000256" key="2">
    <source>
        <dbReference type="RuleBase" id="RU362097"/>
    </source>
</evidence>
<dbReference type="GO" id="GO:0015562">
    <property type="term" value="F:efflux transmembrane transporter activity"/>
    <property type="evidence" value="ECO:0007669"/>
    <property type="project" value="InterPro"/>
</dbReference>
<comment type="subcellular location">
    <subcellularLocation>
        <location evidence="2">Cell membrane</location>
        <topology evidence="2">Lipid-anchor</topology>
    </subcellularLocation>
</comment>
<feature type="chain" id="PRO_5010392255" evidence="2">
    <location>
        <begin position="22"/>
        <end position="498"/>
    </location>
</feature>
<evidence type="ECO:0000256" key="1">
    <source>
        <dbReference type="ARBA" id="ARBA00007613"/>
    </source>
</evidence>
<evidence type="ECO:0000313" key="4">
    <source>
        <dbReference type="EMBL" id="GAN79957.1"/>
    </source>
</evidence>
<dbReference type="Proteomes" id="UP000032668">
    <property type="component" value="Unassembled WGS sequence"/>
</dbReference>
<sequence length="498" mass="53312">MRKLKSVSALMLGLLSSCSLIPTYHRPSMAVSAGYPDAGGGSGPAAADIGWKQFFRDPALQDLISLSLANNRNLRVSVLNVEEAQANYRVSRASLFPTIDGAASLDRTHTPANLNGGQVGDVRDYSLGAEAVSWELDLFGKIRSEAKANHETYLSEADTALSAKISLVAEVSSEYYTWLADRQSLRIAQNTAMADQKTLTLTQLELSHGTATAMDVAQAQITYQKAMADVAQYQRQVGQDMDQLVLLVGAPIPADVQKKMDAITGLSDEPALPQVPAGLPSDLLTRRPDIRAAEHSLLAANANIGAARAAFFPSISLTASGGFASNSLSDLFGAGQSSWVFQPQITIPIFTAGANMANLDLADLEKKVQIATYQETIQSAFHDVSDALVARQTYVDQVDAQQKLVNADTRYYQLALMRFKAGIDNYLNVLVAQDSLLSARLTLVSLQLAQQQNEITLYKALGGGWEANGSAPVPQTPATTPAKAQTQPPGQPAKLMTD</sequence>
<keyword evidence="2" id="KW-0812">Transmembrane</keyword>
<organism evidence="4 5">
    <name type="scientific">Acidocella aminolytica 101 = DSM 11237</name>
    <dbReference type="NCBI Taxonomy" id="1120923"/>
    <lineage>
        <taxon>Bacteria</taxon>
        <taxon>Pseudomonadati</taxon>
        <taxon>Pseudomonadota</taxon>
        <taxon>Alphaproteobacteria</taxon>
        <taxon>Acetobacterales</taxon>
        <taxon>Acidocellaceae</taxon>
        <taxon>Acidocella</taxon>
    </lineage>
</organism>
<comment type="similarity">
    <text evidence="1 2">Belongs to the outer membrane factor (OMF) (TC 1.B.17) family.</text>
</comment>
<dbReference type="Gene3D" id="2.20.200.10">
    <property type="entry name" value="Outer membrane efflux proteins (OEP)"/>
    <property type="match status" value="1"/>
</dbReference>
<dbReference type="OrthoDB" id="9783100at2"/>
<dbReference type="NCBIfam" id="TIGR01845">
    <property type="entry name" value="outer_NodT"/>
    <property type="match status" value="1"/>
</dbReference>
<keyword evidence="2 4" id="KW-0449">Lipoprotein</keyword>
<dbReference type="AlphaFoldDB" id="A0A0D6PE52"/>
<feature type="signal peptide" evidence="2">
    <location>
        <begin position="1"/>
        <end position="21"/>
    </location>
</feature>
<keyword evidence="2" id="KW-0732">Signal</keyword>
<reference evidence="4 5" key="1">
    <citation type="submission" date="2012-11" db="EMBL/GenBank/DDBJ databases">
        <title>Whole genome sequence of Acidocella aminolytica 101 = DSM 11237.</title>
        <authorList>
            <person name="Azuma Y."/>
            <person name="Higashiura N."/>
            <person name="Hirakawa H."/>
            <person name="Matsushita K."/>
        </authorList>
    </citation>
    <scope>NUCLEOTIDE SEQUENCE [LARGE SCALE GENOMIC DNA]</scope>
    <source>
        <strain evidence="5">101 / DSM 11237</strain>
    </source>
</reference>
<accession>A0A0D6PE52</accession>
<dbReference type="PANTHER" id="PTHR30203">
    <property type="entry name" value="OUTER MEMBRANE CATION EFFLUX PROTEIN"/>
    <property type="match status" value="1"/>
</dbReference>
<evidence type="ECO:0000256" key="3">
    <source>
        <dbReference type="SAM" id="MobiDB-lite"/>
    </source>
</evidence>
<dbReference type="RefSeq" id="WP_048878373.1">
    <property type="nucleotide sequence ID" value="NZ_BANC01000034.1"/>
</dbReference>
<dbReference type="STRING" id="1120923.SAMN02746095_00824"/>
<dbReference type="GO" id="GO:0005886">
    <property type="term" value="C:plasma membrane"/>
    <property type="evidence" value="ECO:0007669"/>
    <property type="project" value="UniProtKB-SubCell"/>
</dbReference>
<keyword evidence="2" id="KW-1134">Transmembrane beta strand</keyword>
<feature type="compositionally biased region" description="Low complexity" evidence="3">
    <location>
        <begin position="471"/>
        <end position="488"/>
    </location>
</feature>
<keyword evidence="2" id="KW-0472">Membrane</keyword>
<keyword evidence="2" id="KW-0564">Palmitate</keyword>
<evidence type="ECO:0000313" key="5">
    <source>
        <dbReference type="Proteomes" id="UP000032668"/>
    </source>
</evidence>
<dbReference type="Pfam" id="PF02321">
    <property type="entry name" value="OEP"/>
    <property type="match status" value="2"/>
</dbReference>
<comment type="caution">
    <text evidence="4">The sequence shown here is derived from an EMBL/GenBank/DDBJ whole genome shotgun (WGS) entry which is preliminary data.</text>
</comment>
<name>A0A0D6PE52_9PROT</name>
<dbReference type="InterPro" id="IPR010131">
    <property type="entry name" value="MdtP/NodT-like"/>
</dbReference>
<feature type="region of interest" description="Disordered" evidence="3">
    <location>
        <begin position="468"/>
        <end position="498"/>
    </location>
</feature>
<dbReference type="InterPro" id="IPR003423">
    <property type="entry name" value="OMP_efflux"/>
</dbReference>
<dbReference type="PANTHER" id="PTHR30203:SF32">
    <property type="entry name" value="CATION EFFLUX SYSTEM PROTEIN CUSC"/>
    <property type="match status" value="1"/>
</dbReference>
<keyword evidence="5" id="KW-1185">Reference proteome</keyword>
<proteinExistence type="inferred from homology"/>
<dbReference type="PROSITE" id="PS51257">
    <property type="entry name" value="PROKAR_LIPOPROTEIN"/>
    <property type="match status" value="1"/>
</dbReference>
<dbReference type="Gene3D" id="1.20.1600.10">
    <property type="entry name" value="Outer membrane efflux proteins (OEP)"/>
    <property type="match status" value="1"/>
</dbReference>